<protein>
    <submittedName>
        <fullName evidence="5">LuxR family transcriptional regulator</fullName>
    </submittedName>
</protein>
<keyword evidence="3" id="KW-0804">Transcription</keyword>
<dbReference type="InterPro" id="IPR036693">
    <property type="entry name" value="TF_LuxR_autoind-bd_dom_sf"/>
</dbReference>
<evidence type="ECO:0000256" key="3">
    <source>
        <dbReference type="ARBA" id="ARBA00023163"/>
    </source>
</evidence>
<dbReference type="OrthoDB" id="9774661at2"/>
<dbReference type="InterPro" id="IPR016032">
    <property type="entry name" value="Sig_transdc_resp-reg_C-effctor"/>
</dbReference>
<organism evidence="5 6">
    <name type="scientific">Limnobaculum zhutongyuii</name>
    <dbReference type="NCBI Taxonomy" id="2498113"/>
    <lineage>
        <taxon>Bacteria</taxon>
        <taxon>Pseudomonadati</taxon>
        <taxon>Pseudomonadota</taxon>
        <taxon>Gammaproteobacteria</taxon>
        <taxon>Enterobacterales</taxon>
        <taxon>Budviciaceae</taxon>
        <taxon>Limnobaculum</taxon>
    </lineage>
</organism>
<reference evidence="5 6" key="1">
    <citation type="submission" date="2019-03" db="EMBL/GenBank/DDBJ databases">
        <title>Pragia sp. nov. isolated from the gut tract of Carduelis flavirostris.</title>
        <authorList>
            <person name="Ge Y."/>
        </authorList>
    </citation>
    <scope>NUCLEOTIDE SEQUENCE [LARGE SCALE GENOMIC DNA]</scope>
    <source>
        <strain evidence="5 6">CF-458</strain>
    </source>
</reference>
<keyword evidence="2" id="KW-0238">DNA-binding</keyword>
<evidence type="ECO:0000313" key="5">
    <source>
        <dbReference type="EMBL" id="QBH96665.1"/>
    </source>
</evidence>
<dbReference type="GO" id="GO:0006355">
    <property type="term" value="P:regulation of DNA-templated transcription"/>
    <property type="evidence" value="ECO:0007669"/>
    <property type="project" value="InterPro"/>
</dbReference>
<keyword evidence="6" id="KW-1185">Reference proteome</keyword>
<dbReference type="PANTHER" id="PTHR44688:SF16">
    <property type="entry name" value="DNA-BINDING TRANSCRIPTIONAL ACTIVATOR DEVR_DOSR"/>
    <property type="match status" value="1"/>
</dbReference>
<dbReference type="InterPro" id="IPR036388">
    <property type="entry name" value="WH-like_DNA-bd_sf"/>
</dbReference>
<evidence type="ECO:0000313" key="6">
    <source>
        <dbReference type="Proteomes" id="UP000293154"/>
    </source>
</evidence>
<dbReference type="SUPFAM" id="SSF75516">
    <property type="entry name" value="Pheromone-binding domain of LuxR-like quorum-sensing transcription factors"/>
    <property type="match status" value="1"/>
</dbReference>
<dbReference type="PANTHER" id="PTHR44688">
    <property type="entry name" value="DNA-BINDING TRANSCRIPTIONAL ACTIVATOR DEVR_DOSR"/>
    <property type="match status" value="1"/>
</dbReference>
<dbReference type="CDD" id="cd06170">
    <property type="entry name" value="LuxR_C_like"/>
    <property type="match status" value="1"/>
</dbReference>
<dbReference type="GO" id="GO:0003677">
    <property type="term" value="F:DNA binding"/>
    <property type="evidence" value="ECO:0007669"/>
    <property type="project" value="UniProtKB-KW"/>
</dbReference>
<evidence type="ECO:0000256" key="1">
    <source>
        <dbReference type="ARBA" id="ARBA00023015"/>
    </source>
</evidence>
<dbReference type="InterPro" id="IPR005143">
    <property type="entry name" value="TF_LuxR_autoind-bd_dom"/>
</dbReference>
<sequence>MYKNLSCRCLVQRYRFPVGLFLSVFLSKEAVLKINLYRTYENLSKTKDKESFFKTLQKAASDLGFEYCAYGVRPIYPLSAQQPQVINNYPIGWNQAYQSNNYFEIDPTVQHGLRSTQALFWEDDLYRTSPYFWEEAKAFGINHGISQAQKDSIGRVGMLTFASPDQHYTAKTLLVQAPSLIWLSQIAHNRLAEYLLPQENHEADYQLTKREKDILRWTAEGKTSNEIAILMSISDRTVNFHVNNILKKLSVSNKTAATVKAMVLNLL</sequence>
<name>A0A411WKK1_9GAMM</name>
<dbReference type="InterPro" id="IPR000792">
    <property type="entry name" value="Tscrpt_reg_LuxR_C"/>
</dbReference>
<accession>A0A411WKK1</accession>
<dbReference type="Pfam" id="PF00196">
    <property type="entry name" value="GerE"/>
    <property type="match status" value="1"/>
</dbReference>
<dbReference type="KEGG" id="prag:EKN56_09745"/>
<dbReference type="SUPFAM" id="SSF46894">
    <property type="entry name" value="C-terminal effector domain of the bipartite response regulators"/>
    <property type="match status" value="1"/>
</dbReference>
<dbReference type="SMART" id="SM00421">
    <property type="entry name" value="HTH_LUXR"/>
    <property type="match status" value="1"/>
</dbReference>
<feature type="domain" description="HTH luxR-type" evidence="4">
    <location>
        <begin position="200"/>
        <end position="265"/>
    </location>
</feature>
<dbReference type="PROSITE" id="PS50043">
    <property type="entry name" value="HTH_LUXR_2"/>
    <property type="match status" value="1"/>
</dbReference>
<dbReference type="Gene3D" id="1.10.10.10">
    <property type="entry name" value="Winged helix-like DNA-binding domain superfamily/Winged helix DNA-binding domain"/>
    <property type="match status" value="1"/>
</dbReference>
<dbReference type="Pfam" id="PF03472">
    <property type="entry name" value="Autoind_bind"/>
    <property type="match status" value="1"/>
</dbReference>
<keyword evidence="1" id="KW-0805">Transcription regulation</keyword>
<dbReference type="Proteomes" id="UP000293154">
    <property type="component" value="Chromosome"/>
</dbReference>
<dbReference type="AlphaFoldDB" id="A0A411WKK1"/>
<evidence type="ECO:0000259" key="4">
    <source>
        <dbReference type="PROSITE" id="PS50043"/>
    </source>
</evidence>
<dbReference type="PROSITE" id="PS00622">
    <property type="entry name" value="HTH_LUXR_1"/>
    <property type="match status" value="1"/>
</dbReference>
<gene>
    <name evidence="5" type="ORF">EKN56_09745</name>
</gene>
<evidence type="ECO:0000256" key="2">
    <source>
        <dbReference type="ARBA" id="ARBA00023125"/>
    </source>
</evidence>
<dbReference type="Gene3D" id="3.30.450.80">
    <property type="entry name" value="Transcription factor LuxR-like, autoinducer-binding domain"/>
    <property type="match status" value="1"/>
</dbReference>
<dbReference type="EMBL" id="CP034752">
    <property type="protein sequence ID" value="QBH96665.1"/>
    <property type="molecule type" value="Genomic_DNA"/>
</dbReference>
<dbReference type="PRINTS" id="PR00038">
    <property type="entry name" value="HTHLUXR"/>
</dbReference>
<proteinExistence type="predicted"/>